<evidence type="ECO:0000313" key="7">
    <source>
        <dbReference type="Proteomes" id="UP000041356"/>
    </source>
</evidence>
<dbReference type="KEGG" id="yet:CH48_3250"/>
<feature type="domain" description="Fimbrial-type adhesion" evidence="2">
    <location>
        <begin position="26"/>
        <end position="175"/>
    </location>
</feature>
<dbReference type="Gene3D" id="2.60.40.1090">
    <property type="entry name" value="Fimbrial-type adhesion domain"/>
    <property type="match status" value="1"/>
</dbReference>
<gene>
    <name evidence="3" type="primary">fim</name>
    <name evidence="4" type="ORF">ERS137939_03390</name>
    <name evidence="3" type="ORF">ERS137959_03502</name>
    <name evidence="6" type="ORF">I6I39_16065</name>
    <name evidence="5" type="ORF">RSF11_002387</name>
</gene>
<dbReference type="AlphaFoldDB" id="A0A0E1NG00"/>
<sequence>MGKTLMTLALLTLPGIALAATSNNTIKFQGEVAEQTCMVDINGTANTPVVLLPTVSTSNLNQVNAVAGKTNFTINLTGCNIAIQDTKISSVFQGMNVTSAGNLGNVGTAQNVAIQLLDANGAPIRMSGGSVSVPGITLVAGSTSASQDLAAQYITEEGRATAGSVIASAQYAITYP</sequence>
<reference evidence="7 8" key="1">
    <citation type="submission" date="2015-03" db="EMBL/GenBank/DDBJ databases">
        <authorList>
            <consortium name="Pathogen Informatics"/>
            <person name="Murphy D."/>
        </authorList>
    </citation>
    <scope>NUCLEOTIDE SEQUENCE [LARGE SCALE GENOMIC DNA]</scope>
    <source>
        <strain evidence="3 8">IP05342</strain>
        <strain evidence="4 7">IP27818</strain>
    </source>
</reference>
<evidence type="ECO:0000313" key="4">
    <source>
        <dbReference type="EMBL" id="CNG15442.1"/>
    </source>
</evidence>
<feature type="signal peptide" evidence="1">
    <location>
        <begin position="1"/>
        <end position="19"/>
    </location>
</feature>
<proteinExistence type="predicted"/>
<dbReference type="EMBL" id="CP068146">
    <property type="protein sequence ID" value="QQU46437.1"/>
    <property type="molecule type" value="Genomic_DNA"/>
</dbReference>
<dbReference type="Proteomes" id="UP000041356">
    <property type="component" value="Unassembled WGS sequence"/>
</dbReference>
<accession>A0A0E1NG00</accession>
<dbReference type="SUPFAM" id="SSF49401">
    <property type="entry name" value="Bacterial adhesins"/>
    <property type="match status" value="1"/>
</dbReference>
<dbReference type="InterPro" id="IPR036937">
    <property type="entry name" value="Adhesion_dom_fimbrial_sf"/>
</dbReference>
<evidence type="ECO:0000313" key="8">
    <source>
        <dbReference type="Proteomes" id="UP000041601"/>
    </source>
</evidence>
<dbReference type="SMR" id="A0A0E1NG00"/>
<evidence type="ECO:0000259" key="2">
    <source>
        <dbReference type="Pfam" id="PF00419"/>
    </source>
</evidence>
<dbReference type="EMBL" id="CPXJ01000049">
    <property type="protein sequence ID" value="CNE31935.1"/>
    <property type="molecule type" value="Genomic_DNA"/>
</dbReference>
<feature type="chain" id="PRO_5015036753" evidence="1">
    <location>
        <begin position="20"/>
        <end position="176"/>
    </location>
</feature>
<evidence type="ECO:0000313" key="6">
    <source>
        <dbReference type="EMBL" id="QQU46437.1"/>
    </source>
</evidence>
<evidence type="ECO:0000256" key="1">
    <source>
        <dbReference type="SAM" id="SignalP"/>
    </source>
</evidence>
<organism evidence="6 9">
    <name type="scientific">Yersinia enterocolitica</name>
    <dbReference type="NCBI Taxonomy" id="630"/>
    <lineage>
        <taxon>Bacteria</taxon>
        <taxon>Pseudomonadati</taxon>
        <taxon>Pseudomonadota</taxon>
        <taxon>Gammaproteobacteria</taxon>
        <taxon>Enterobacterales</taxon>
        <taxon>Yersiniaceae</taxon>
        <taxon>Yersinia</taxon>
    </lineage>
</organism>
<evidence type="ECO:0000313" key="9">
    <source>
        <dbReference type="Proteomes" id="UP000595309"/>
    </source>
</evidence>
<dbReference type="InterPro" id="IPR050263">
    <property type="entry name" value="Bact_Fimbrial_Adh_Pro"/>
</dbReference>
<dbReference type="Proteomes" id="UP001182355">
    <property type="component" value="Unassembled WGS sequence"/>
</dbReference>
<dbReference type="EMBL" id="ABNAVX010000011">
    <property type="protein sequence ID" value="ELI8102684.1"/>
    <property type="molecule type" value="Genomic_DNA"/>
</dbReference>
<dbReference type="InterPro" id="IPR000259">
    <property type="entry name" value="Adhesion_dom_fimbrial"/>
</dbReference>
<dbReference type="GO" id="GO:0009289">
    <property type="term" value="C:pilus"/>
    <property type="evidence" value="ECO:0007669"/>
    <property type="project" value="InterPro"/>
</dbReference>
<dbReference type="InterPro" id="IPR008966">
    <property type="entry name" value="Adhesion_dom_sf"/>
</dbReference>
<dbReference type="FunFam" id="2.60.40.1090:FF:000005">
    <property type="entry name" value="Type 1 fimbrial protein"/>
    <property type="match status" value="1"/>
</dbReference>
<dbReference type="Proteomes" id="UP000041601">
    <property type="component" value="Unassembled WGS sequence"/>
</dbReference>
<name>A0A0E1NG00_YEREN</name>
<dbReference type="GO" id="GO:0043709">
    <property type="term" value="P:cell adhesion involved in single-species biofilm formation"/>
    <property type="evidence" value="ECO:0007669"/>
    <property type="project" value="TreeGrafter"/>
</dbReference>
<protein>
    <submittedName>
        <fullName evidence="3 6">Fimbrial protein</fullName>
    </submittedName>
</protein>
<keyword evidence="1" id="KW-0732">Signal</keyword>
<dbReference type="KEGG" id="yef:FORC2_2632"/>
<evidence type="ECO:0000313" key="5">
    <source>
        <dbReference type="EMBL" id="ELI8102684.1"/>
    </source>
</evidence>
<reference evidence="6 9" key="2">
    <citation type="submission" date="2021-01" db="EMBL/GenBank/DDBJ databases">
        <title>FDA dAtabase for Regulatory Grade micrObial Sequences (FDA-ARGOS): Supporting development and validation of Infectious Disease Dx tests.</title>
        <authorList>
            <person name="Blissenbach B."/>
            <person name="Krut O."/>
            <person name="Tallon L."/>
            <person name="Sadzewicz L."/>
            <person name="Zhao X."/>
            <person name="Boylan J."/>
            <person name="Ott S."/>
            <person name="Bowen H."/>
            <person name="Vavikolanu K."/>
            <person name="Mehta A."/>
            <person name="Aluvathingal J."/>
            <person name="Nadendla S."/>
            <person name="Yan Y."/>
            <person name="Sichtig H."/>
        </authorList>
    </citation>
    <scope>NUCLEOTIDE SEQUENCE [LARGE SCALE GENOMIC DNA]</scope>
    <source>
        <strain evidence="6 9">FDAARGOS_1082</strain>
    </source>
</reference>
<dbReference type="Proteomes" id="UP000595309">
    <property type="component" value="Chromosome"/>
</dbReference>
<dbReference type="PANTHER" id="PTHR33420:SF10">
    <property type="entry name" value="FIMBRIAE MAJOR SUBUNIT"/>
    <property type="match status" value="1"/>
</dbReference>
<evidence type="ECO:0000313" key="3">
    <source>
        <dbReference type="EMBL" id="CNE31935.1"/>
    </source>
</evidence>
<keyword evidence="8" id="KW-1185">Reference proteome</keyword>
<dbReference type="EMBL" id="CPZF01000009">
    <property type="protein sequence ID" value="CNG15442.1"/>
    <property type="molecule type" value="Genomic_DNA"/>
</dbReference>
<dbReference type="PANTHER" id="PTHR33420">
    <property type="entry name" value="FIMBRIAL SUBUNIT ELFA-RELATED"/>
    <property type="match status" value="1"/>
</dbReference>
<dbReference type="KEGG" id="yew:CH47_2009"/>
<dbReference type="Pfam" id="PF00419">
    <property type="entry name" value="Fimbrial"/>
    <property type="match status" value="1"/>
</dbReference>
<reference evidence="5" key="3">
    <citation type="submission" date="2023-02" db="EMBL/GenBank/DDBJ databases">
        <authorList>
            <person name="Ashton P.M."/>
            <person name="Dallman T."/>
            <person name="Nair S."/>
            <person name="De Pinna E."/>
            <person name="Peters T."/>
            <person name="Grant K."/>
        </authorList>
    </citation>
    <scope>NUCLEOTIDE SEQUENCE</scope>
    <source>
        <strain evidence="5">01103883</strain>
    </source>
</reference>
<dbReference type="RefSeq" id="WP_005164580.1">
    <property type="nucleotide sequence ID" value="NZ_CAADJK010000001.1"/>
</dbReference>